<dbReference type="EC" id="1.2.1.-" evidence="8"/>
<dbReference type="InterPro" id="IPR020828">
    <property type="entry name" value="GlycerAld_3-P_DH_NAD(P)-bd"/>
</dbReference>
<dbReference type="InterPro" id="IPR020829">
    <property type="entry name" value="GlycerAld_3-P_DH_cat"/>
</dbReference>
<evidence type="ECO:0000256" key="2">
    <source>
        <dbReference type="ARBA" id="ARBA00023002"/>
    </source>
</evidence>
<dbReference type="Gene3D" id="3.30.360.10">
    <property type="entry name" value="Dihydrodipicolinate Reductase, domain 2"/>
    <property type="match status" value="1"/>
</dbReference>
<dbReference type="CDD" id="cd18126">
    <property type="entry name" value="GAPDH_I_C"/>
    <property type="match status" value="1"/>
</dbReference>
<evidence type="ECO:0000256" key="8">
    <source>
        <dbReference type="RuleBase" id="RU361160"/>
    </source>
</evidence>
<keyword evidence="5" id="KW-0520">NAD</keyword>
<dbReference type="SUPFAM" id="SSF55347">
    <property type="entry name" value="Glyceraldehyde-3-phosphate dehydrogenase-like, C-terminal domain"/>
    <property type="match status" value="1"/>
</dbReference>
<dbReference type="SUPFAM" id="SSF51735">
    <property type="entry name" value="NAD(P)-binding Rossmann-fold domains"/>
    <property type="match status" value="1"/>
</dbReference>
<feature type="active site" description="Nucleophile" evidence="3">
    <location>
        <position position="174"/>
    </location>
</feature>
<dbReference type="PROSITE" id="PS00071">
    <property type="entry name" value="GAPDH"/>
    <property type="match status" value="1"/>
</dbReference>
<gene>
    <name evidence="10" type="primary">gap</name>
    <name evidence="10" type="ORF">KC571_00140</name>
</gene>
<dbReference type="InterPro" id="IPR006424">
    <property type="entry name" value="Glyceraldehyde-3-P_DH_1"/>
</dbReference>
<dbReference type="InterPro" id="IPR036291">
    <property type="entry name" value="NAD(P)-bd_dom_sf"/>
</dbReference>
<dbReference type="GO" id="GO:0051287">
    <property type="term" value="F:NAD binding"/>
    <property type="evidence" value="ECO:0007669"/>
    <property type="project" value="InterPro"/>
</dbReference>
<dbReference type="CDD" id="cd05214">
    <property type="entry name" value="GAPDH_I_N"/>
    <property type="match status" value="1"/>
</dbReference>
<protein>
    <recommendedName>
        <fullName evidence="8">Glyceraldehyde-3-phosphate dehydrogenase</fullName>
        <ecNumber evidence="8">1.2.1.-</ecNumber>
    </recommendedName>
</protein>
<evidence type="ECO:0000256" key="4">
    <source>
        <dbReference type="PIRSR" id="PIRSR000149-2"/>
    </source>
</evidence>
<keyword evidence="2 8" id="KW-0560">Oxidoreductase</keyword>
<feature type="binding site" evidence="4">
    <location>
        <begin position="173"/>
        <end position="175"/>
    </location>
    <ligand>
        <name>D-glyceraldehyde 3-phosphate</name>
        <dbReference type="ChEBI" id="CHEBI:59776"/>
    </ligand>
</feature>
<dbReference type="InterPro" id="IPR020830">
    <property type="entry name" value="GlycerAld_3-P_DH_AS"/>
</dbReference>
<dbReference type="GO" id="GO:0050661">
    <property type="term" value="F:NADP binding"/>
    <property type="evidence" value="ECO:0007669"/>
    <property type="project" value="InterPro"/>
</dbReference>
<accession>A0A955LHB8</accession>
<evidence type="ECO:0000256" key="3">
    <source>
        <dbReference type="PIRSR" id="PIRSR000149-1"/>
    </source>
</evidence>
<dbReference type="PANTHER" id="PTHR43148">
    <property type="entry name" value="GLYCERALDEHYDE-3-PHOSPHATE DEHYDROGENASE 2"/>
    <property type="match status" value="1"/>
</dbReference>
<feature type="binding site" evidence="4">
    <location>
        <begin position="237"/>
        <end position="238"/>
    </location>
    <ligand>
        <name>D-glyceraldehyde 3-phosphate</name>
        <dbReference type="ChEBI" id="CHEBI:59776"/>
    </ligand>
</feature>
<dbReference type="Gene3D" id="3.40.50.720">
    <property type="entry name" value="NAD(P)-binding Rossmann-like Domain"/>
    <property type="match status" value="1"/>
</dbReference>
<dbReference type="GO" id="GO:0016620">
    <property type="term" value="F:oxidoreductase activity, acting on the aldehyde or oxo group of donors, NAD or NADP as acceptor"/>
    <property type="evidence" value="ECO:0007669"/>
    <property type="project" value="InterPro"/>
</dbReference>
<dbReference type="AlphaFoldDB" id="A0A955LHB8"/>
<evidence type="ECO:0000256" key="6">
    <source>
        <dbReference type="PIRSR" id="PIRSR000149-4"/>
    </source>
</evidence>
<name>A0A955LHB8_UNCKA</name>
<dbReference type="SMART" id="SM00846">
    <property type="entry name" value="Gp_dh_N"/>
    <property type="match status" value="1"/>
</dbReference>
<comment type="caution">
    <text evidence="10">The sequence shown here is derived from an EMBL/GenBank/DDBJ whole genome shotgun (WGS) entry which is preliminary data.</text>
</comment>
<feature type="binding site" evidence="4">
    <location>
        <position position="204"/>
    </location>
    <ligand>
        <name>D-glyceraldehyde 3-phosphate</name>
        <dbReference type="ChEBI" id="CHEBI:59776"/>
    </ligand>
</feature>
<feature type="binding site" evidence="5">
    <location>
        <position position="343"/>
    </location>
    <ligand>
        <name>NAD(+)</name>
        <dbReference type="ChEBI" id="CHEBI:57540"/>
    </ligand>
</feature>
<dbReference type="InterPro" id="IPR020831">
    <property type="entry name" value="GlycerAld/Erythrose_P_DH"/>
</dbReference>
<feature type="binding site" evidence="4">
    <location>
        <position position="260"/>
    </location>
    <ligand>
        <name>D-glyceraldehyde 3-phosphate</name>
        <dbReference type="ChEBI" id="CHEBI:59776"/>
    </ligand>
</feature>
<evidence type="ECO:0000256" key="5">
    <source>
        <dbReference type="PIRSR" id="PIRSR000149-3"/>
    </source>
</evidence>
<feature type="domain" description="Glyceraldehyde 3-phosphate dehydrogenase NAD(P) binding" evidence="9">
    <location>
        <begin position="2"/>
        <end position="174"/>
    </location>
</feature>
<dbReference type="Pfam" id="PF02800">
    <property type="entry name" value="Gp_dh_C"/>
    <property type="match status" value="1"/>
</dbReference>
<reference evidence="10" key="2">
    <citation type="journal article" date="2021" name="Microbiome">
        <title>Successional dynamics and alternative stable states in a saline activated sludge microbial community over 9 years.</title>
        <authorList>
            <person name="Wang Y."/>
            <person name="Ye J."/>
            <person name="Ju F."/>
            <person name="Liu L."/>
            <person name="Boyd J.A."/>
            <person name="Deng Y."/>
            <person name="Parks D.H."/>
            <person name="Jiang X."/>
            <person name="Yin X."/>
            <person name="Woodcroft B.J."/>
            <person name="Tyson G.W."/>
            <person name="Hugenholtz P."/>
            <person name="Polz M.F."/>
            <person name="Zhang T."/>
        </authorList>
    </citation>
    <scope>NUCLEOTIDE SEQUENCE</scope>
    <source>
        <strain evidence="10">HKST-UBA01</strain>
    </source>
</reference>
<sequence>MIKAAINGFGRIGRQAFKIALEHDDIEIVAINDLSNARALAYLLKYDSPYGEFDYSLGVKEGKDEISLDDELTPIDFGYKTESTDVSLMVNGKEVKVFAEKDPTNLPWKNLGVDVVLECTGFFTKDGTARTHIQAGAKRVVVSAPTKGGDVMTFLRGVNHDAYDKNDVISNASCTTNCITPVARIIENAFGIEKAMLTTIHATTATQNLVDGLPSGGKTDDMRRGRSAYVNIVPTSTGAAKASKDVIPSLGDRFDGIAVRVPVITGSLSDLTFLLKKDVTVEEVNAAFITASEDPYYEGVLRVTYDPIVSSDIIGDPHSSIVDLSATMVVAGNLLKVLAWYDNEWGYSNRLVEMAIEVGKTA</sequence>
<proteinExistence type="inferred from homology"/>
<evidence type="ECO:0000313" key="10">
    <source>
        <dbReference type="EMBL" id="MCA9389796.1"/>
    </source>
</evidence>
<feature type="binding site" evidence="5">
    <location>
        <position position="33"/>
    </location>
    <ligand>
        <name>NAD(+)</name>
        <dbReference type="ChEBI" id="CHEBI:57540"/>
    </ligand>
</feature>
<dbReference type="PRINTS" id="PR00078">
    <property type="entry name" value="G3PDHDRGNASE"/>
</dbReference>
<dbReference type="FunFam" id="3.30.360.10:FF:000002">
    <property type="entry name" value="Glyceraldehyde-3-phosphate dehydrogenase"/>
    <property type="match status" value="1"/>
</dbReference>
<feature type="binding site" evidence="5">
    <location>
        <position position="143"/>
    </location>
    <ligand>
        <name>NAD(+)</name>
        <dbReference type="ChEBI" id="CHEBI:57540"/>
    </ligand>
</feature>
<dbReference type="EMBL" id="JAGQKX010000002">
    <property type="protein sequence ID" value="MCA9389796.1"/>
    <property type="molecule type" value="Genomic_DNA"/>
</dbReference>
<reference evidence="10" key="1">
    <citation type="submission" date="2020-04" db="EMBL/GenBank/DDBJ databases">
        <authorList>
            <person name="Zhang T."/>
        </authorList>
    </citation>
    <scope>NUCLEOTIDE SEQUENCE</scope>
    <source>
        <strain evidence="10">HKST-UBA01</strain>
    </source>
</reference>
<dbReference type="NCBIfam" id="TIGR01534">
    <property type="entry name" value="GAPDH-I"/>
    <property type="match status" value="1"/>
</dbReference>
<feature type="binding site" evidence="5">
    <location>
        <begin position="11"/>
        <end position="12"/>
    </location>
    <ligand>
        <name>NAD(+)</name>
        <dbReference type="ChEBI" id="CHEBI:57540"/>
    </ligand>
</feature>
<evidence type="ECO:0000259" key="9">
    <source>
        <dbReference type="SMART" id="SM00846"/>
    </source>
</evidence>
<comment type="similarity">
    <text evidence="1 7">Belongs to the glyceraldehyde-3-phosphate dehydrogenase family.</text>
</comment>
<feature type="site" description="Activates thiol group during catalysis" evidence="6">
    <location>
        <position position="201"/>
    </location>
</feature>
<organism evidence="10 11">
    <name type="scientific">candidate division WWE3 bacterium</name>
    <dbReference type="NCBI Taxonomy" id="2053526"/>
    <lineage>
        <taxon>Bacteria</taxon>
        <taxon>Katanobacteria</taxon>
    </lineage>
</organism>
<dbReference type="GO" id="GO:0006006">
    <property type="term" value="P:glucose metabolic process"/>
    <property type="evidence" value="ECO:0007669"/>
    <property type="project" value="InterPro"/>
</dbReference>
<evidence type="ECO:0000256" key="1">
    <source>
        <dbReference type="ARBA" id="ARBA00007406"/>
    </source>
</evidence>
<evidence type="ECO:0000313" key="11">
    <source>
        <dbReference type="Proteomes" id="UP000701698"/>
    </source>
</evidence>
<dbReference type="Pfam" id="PF00044">
    <property type="entry name" value="Gp_dh_N"/>
    <property type="match status" value="2"/>
</dbReference>
<dbReference type="PIRSF" id="PIRSF000149">
    <property type="entry name" value="GAP_DH"/>
    <property type="match status" value="1"/>
</dbReference>
<dbReference type="Proteomes" id="UP000701698">
    <property type="component" value="Unassembled WGS sequence"/>
</dbReference>
<keyword evidence="5" id="KW-0547">Nucleotide-binding</keyword>
<evidence type="ECO:0000256" key="7">
    <source>
        <dbReference type="RuleBase" id="RU000397"/>
    </source>
</evidence>